<feature type="compositionally biased region" description="Basic and acidic residues" evidence="1">
    <location>
        <begin position="180"/>
        <end position="189"/>
    </location>
</feature>
<evidence type="ECO:0000313" key="2">
    <source>
        <dbReference type="EMBL" id="QDV38712.1"/>
    </source>
</evidence>
<dbReference type="KEGG" id="tpla:ElP_66670"/>
<feature type="compositionally biased region" description="Basic and acidic residues" evidence="1">
    <location>
        <begin position="244"/>
        <end position="253"/>
    </location>
</feature>
<protein>
    <submittedName>
        <fullName evidence="2">Uncharacterized protein</fullName>
    </submittedName>
</protein>
<feature type="compositionally biased region" description="Polar residues" evidence="1">
    <location>
        <begin position="19"/>
        <end position="39"/>
    </location>
</feature>
<feature type="compositionally biased region" description="Basic and acidic residues" evidence="1">
    <location>
        <begin position="104"/>
        <end position="115"/>
    </location>
</feature>
<dbReference type="EMBL" id="CP036426">
    <property type="protein sequence ID" value="QDV38712.1"/>
    <property type="molecule type" value="Genomic_DNA"/>
</dbReference>
<sequence>MRPSSVPADARTVRRRSLATRSASPKGTRPTPTGQNRLPSESRRNEPNGPSLDRRNEPNSYSVTPVGKTRTDNPTPVQFGAPARRPRRPDSDPEPNGPPGSGHDQARRNEPDRAGPFDGAKPIQIPEVPYWIGTSGQFSGRTAAHRPPSGPDRGASSNPEDRSREGCGRRPRRAPGPSSRGDRGCDRRGVQRPSLSKSPGMARSTRCQASRAASLARSHSRWSSDREDSQSRRTSVSASSQERSWYRQRDSQP</sequence>
<dbReference type="Proteomes" id="UP000317835">
    <property type="component" value="Chromosome"/>
</dbReference>
<feature type="compositionally biased region" description="Basic and acidic residues" evidence="1">
    <location>
        <begin position="222"/>
        <end position="231"/>
    </location>
</feature>
<feature type="compositionally biased region" description="Basic and acidic residues" evidence="1">
    <location>
        <begin position="159"/>
        <end position="168"/>
    </location>
</feature>
<feature type="region of interest" description="Disordered" evidence="1">
    <location>
        <begin position="1"/>
        <end position="253"/>
    </location>
</feature>
<organism evidence="2 3">
    <name type="scientific">Tautonia plasticadhaerens</name>
    <dbReference type="NCBI Taxonomy" id="2527974"/>
    <lineage>
        <taxon>Bacteria</taxon>
        <taxon>Pseudomonadati</taxon>
        <taxon>Planctomycetota</taxon>
        <taxon>Planctomycetia</taxon>
        <taxon>Isosphaerales</taxon>
        <taxon>Isosphaeraceae</taxon>
        <taxon>Tautonia</taxon>
    </lineage>
</organism>
<dbReference type="AlphaFoldDB" id="A0A518HCX3"/>
<feature type="compositionally biased region" description="Low complexity" evidence="1">
    <location>
        <begin position="232"/>
        <end position="241"/>
    </location>
</feature>
<accession>A0A518HCX3</accession>
<keyword evidence="3" id="KW-1185">Reference proteome</keyword>
<gene>
    <name evidence="2" type="ORF">ElP_66670</name>
</gene>
<name>A0A518HCX3_9BACT</name>
<feature type="compositionally biased region" description="Low complexity" evidence="1">
    <location>
        <begin position="206"/>
        <end position="217"/>
    </location>
</feature>
<feature type="compositionally biased region" description="Basic and acidic residues" evidence="1">
    <location>
        <begin position="40"/>
        <end position="57"/>
    </location>
</feature>
<evidence type="ECO:0000256" key="1">
    <source>
        <dbReference type="SAM" id="MobiDB-lite"/>
    </source>
</evidence>
<evidence type="ECO:0000313" key="3">
    <source>
        <dbReference type="Proteomes" id="UP000317835"/>
    </source>
</evidence>
<reference evidence="2 3" key="1">
    <citation type="submission" date="2019-02" db="EMBL/GenBank/DDBJ databases">
        <title>Deep-cultivation of Planctomycetes and their phenomic and genomic characterization uncovers novel biology.</title>
        <authorList>
            <person name="Wiegand S."/>
            <person name="Jogler M."/>
            <person name="Boedeker C."/>
            <person name="Pinto D."/>
            <person name="Vollmers J."/>
            <person name="Rivas-Marin E."/>
            <person name="Kohn T."/>
            <person name="Peeters S.H."/>
            <person name="Heuer A."/>
            <person name="Rast P."/>
            <person name="Oberbeckmann S."/>
            <person name="Bunk B."/>
            <person name="Jeske O."/>
            <person name="Meyerdierks A."/>
            <person name="Storesund J.E."/>
            <person name="Kallscheuer N."/>
            <person name="Luecker S."/>
            <person name="Lage O.M."/>
            <person name="Pohl T."/>
            <person name="Merkel B.J."/>
            <person name="Hornburger P."/>
            <person name="Mueller R.-W."/>
            <person name="Bruemmer F."/>
            <person name="Labrenz M."/>
            <person name="Spormann A.M."/>
            <person name="Op den Camp H."/>
            <person name="Overmann J."/>
            <person name="Amann R."/>
            <person name="Jetten M.S.M."/>
            <person name="Mascher T."/>
            <person name="Medema M.H."/>
            <person name="Devos D.P."/>
            <person name="Kaster A.-K."/>
            <person name="Ovreas L."/>
            <person name="Rohde M."/>
            <person name="Galperin M.Y."/>
            <person name="Jogler C."/>
        </authorList>
    </citation>
    <scope>NUCLEOTIDE SEQUENCE [LARGE SCALE GENOMIC DNA]</scope>
    <source>
        <strain evidence="2 3">ElP</strain>
    </source>
</reference>
<proteinExistence type="predicted"/>